<evidence type="ECO:0000313" key="1">
    <source>
        <dbReference type="EMBL" id="QTC88614.1"/>
    </source>
</evidence>
<proteinExistence type="predicted"/>
<keyword evidence="2" id="KW-1185">Reference proteome</keyword>
<protein>
    <recommendedName>
        <fullName evidence="3">LysR family transcriptional regulator</fullName>
    </recommendedName>
</protein>
<accession>A0ABX7SLP5</accession>
<evidence type="ECO:0000313" key="2">
    <source>
        <dbReference type="Proteomes" id="UP000663942"/>
    </source>
</evidence>
<evidence type="ECO:0008006" key="3">
    <source>
        <dbReference type="Google" id="ProtNLM"/>
    </source>
</evidence>
<name>A0ABX7SLP5_9CAUL</name>
<gene>
    <name evidence="1" type="ORF">IFE19_04370</name>
</gene>
<dbReference type="InterPro" id="IPR036388">
    <property type="entry name" value="WH-like_DNA-bd_sf"/>
</dbReference>
<dbReference type="RefSeq" id="WP_207826028.1">
    <property type="nucleotide sequence ID" value="NZ_CP062006.1"/>
</dbReference>
<dbReference type="Proteomes" id="UP000663942">
    <property type="component" value="Chromosome"/>
</dbReference>
<sequence length="81" mass="8201">MTELSALCGRNDAVVSRGVRAMAVAGEAGTLGNGLGLVELSRGRDGRTRHLAPTPAGLMLAEQLRAILHAGDPGRRGAVAG</sequence>
<dbReference type="EMBL" id="CP062006">
    <property type="protein sequence ID" value="QTC88614.1"/>
    <property type="molecule type" value="Genomic_DNA"/>
</dbReference>
<dbReference type="Gene3D" id="1.10.10.10">
    <property type="entry name" value="Winged helix-like DNA-binding domain superfamily/Winged helix DNA-binding domain"/>
    <property type="match status" value="1"/>
</dbReference>
<reference evidence="1 2" key="1">
    <citation type="submission" date="2020-09" db="EMBL/GenBank/DDBJ databases">
        <title>Brevundimonas sp. LVF1 isolated from an oligotrophic pond in Goettingen, Germany.</title>
        <authorList>
            <person name="Friedrich I."/>
            <person name="Klassen A."/>
            <person name="Neubauer H."/>
            <person name="Schneider D."/>
            <person name="Hertel R."/>
            <person name="Daniel R."/>
        </authorList>
    </citation>
    <scope>NUCLEOTIDE SEQUENCE [LARGE SCALE GENOMIC DNA]</scope>
    <source>
        <strain evidence="1 2">LVF1</strain>
    </source>
</reference>
<organism evidence="1 2">
    <name type="scientific">Brevundimonas pondensis</name>
    <dbReference type="NCBI Taxonomy" id="2774189"/>
    <lineage>
        <taxon>Bacteria</taxon>
        <taxon>Pseudomonadati</taxon>
        <taxon>Pseudomonadota</taxon>
        <taxon>Alphaproteobacteria</taxon>
        <taxon>Caulobacterales</taxon>
        <taxon>Caulobacteraceae</taxon>
        <taxon>Brevundimonas</taxon>
    </lineage>
</organism>